<reference evidence="3" key="1">
    <citation type="submission" date="2009-07" db="EMBL/GenBank/DDBJ databases">
        <title>Complete genome sequence of Rothia mucilaginosa DJ.</title>
        <authorList>
            <person name="Yamane K."/>
            <person name="Nambu T."/>
            <person name="Mashimo C."/>
            <person name="Sugimori C."/>
            <person name="Yamanaka T."/>
            <person name="Leung K."/>
            <person name="Fukushima H."/>
        </authorList>
    </citation>
    <scope>NUCLEOTIDE SEQUENCE [LARGE SCALE GENOMIC DNA]</scope>
    <source>
        <strain evidence="3">DY-18</strain>
    </source>
</reference>
<feature type="region of interest" description="Disordered" evidence="1">
    <location>
        <begin position="1"/>
        <end position="21"/>
    </location>
</feature>
<dbReference type="Gene3D" id="3.90.1150.30">
    <property type="match status" value="1"/>
</dbReference>
<keyword evidence="3" id="KW-1185">Reference proteome</keyword>
<evidence type="ECO:0000313" key="2">
    <source>
        <dbReference type="EMBL" id="BAI64680.1"/>
    </source>
</evidence>
<dbReference type="Proteomes" id="UP000001883">
    <property type="component" value="Chromosome"/>
</dbReference>
<name>D2NSQ4_ROTMD</name>
<evidence type="ECO:0000256" key="1">
    <source>
        <dbReference type="SAM" id="MobiDB-lite"/>
    </source>
</evidence>
<dbReference type="HOGENOM" id="CLU_105851_1_0_11"/>
<gene>
    <name evidence="2" type="ordered locus">RMDY18_08480</name>
</gene>
<reference evidence="2 3" key="3">
    <citation type="journal article" date="2010" name="Sequencing">
        <title>Complete Genome Sequence of Rothia mucilaginosa DY-18: A Clinical Isolate with Dense Meshwork-Like Structures from a Persistent Apical Periodontitis Lesion.</title>
        <authorList>
            <person name="Yamane K."/>
            <person name="Nambu T."/>
            <person name="Yamanaka T."/>
            <person name="Mashimo C."/>
            <person name="Sugimori C."/>
            <person name="Leung K.-P."/>
            <person name="Fukushima H."/>
        </authorList>
    </citation>
    <scope>NUCLEOTIDE SEQUENCE [LARGE SCALE GENOMIC DNA]</scope>
    <source>
        <strain evidence="2 3">DY-18</strain>
    </source>
</reference>
<protein>
    <submittedName>
        <fullName evidence="2">Uncharacterized protein conserved in archaea</fullName>
    </submittedName>
</protein>
<dbReference type="eggNOG" id="COG2315">
    <property type="taxonomic scope" value="Bacteria"/>
</dbReference>
<proteinExistence type="predicted"/>
<dbReference type="InterPro" id="IPR007351">
    <property type="entry name" value="YjbR"/>
</dbReference>
<dbReference type="Pfam" id="PF04237">
    <property type="entry name" value="YjbR"/>
    <property type="match status" value="1"/>
</dbReference>
<dbReference type="EMBL" id="AP011540">
    <property type="protein sequence ID" value="BAI64680.1"/>
    <property type="molecule type" value="Genomic_DNA"/>
</dbReference>
<dbReference type="PANTHER" id="PTHR35145">
    <property type="entry name" value="CYTOPLASMIC PROTEIN-RELATED"/>
    <property type="match status" value="1"/>
</dbReference>
<dbReference type="AlphaFoldDB" id="D2NSQ4"/>
<dbReference type="InterPro" id="IPR038056">
    <property type="entry name" value="YjbR-like_sf"/>
</dbReference>
<dbReference type="InterPro" id="IPR058532">
    <property type="entry name" value="YjbR/MT2646/Rv2570-like"/>
</dbReference>
<reference evidence="2 3" key="2">
    <citation type="journal article" date="2010" name="J Osaka Dent Univ">
        <title>Isolation and identification of Rothia mucilaginosa from persistent apical periodontitis lesions.</title>
        <authorList>
            <person name="Yamane K."/>
            <person name="Yoshida M."/>
            <person name="Fujihira T."/>
            <person name="Baba T."/>
            <person name="Tsuji N."/>
            <person name="Hayashi H."/>
            <person name="Sugimori C."/>
            <person name="Yamanaka T."/>
            <person name="Mashimo C."/>
            <person name="Nambu T."/>
            <person name="Kawai H."/>
            <person name="Fukushima H."/>
        </authorList>
    </citation>
    <scope>NUCLEOTIDE SEQUENCE [LARGE SCALE GENOMIC DNA]</scope>
    <source>
        <strain evidence="2 3">DY-18</strain>
    </source>
</reference>
<sequence>MRARRGTVRGTRLEAMSTNPSPKLLRPENLEQTLHRLALAMPLATSDQPFGSEHTVYRVGGKIFAMYTEGIGYPIVNLKTDPEESEVLRRIYPSIIPAWHMNKRHWISVGAGEGVTERVLEELVEDAYLRVMYSLPKAKRPIEFRERPVPEKH</sequence>
<organism evidence="2 3">
    <name type="scientific">Rothia mucilaginosa (strain DY-18)</name>
    <name type="common">Stomatococcus mucilaginosus</name>
    <dbReference type="NCBI Taxonomy" id="680646"/>
    <lineage>
        <taxon>Bacteria</taxon>
        <taxon>Bacillati</taxon>
        <taxon>Actinomycetota</taxon>
        <taxon>Actinomycetes</taxon>
        <taxon>Micrococcales</taxon>
        <taxon>Micrococcaceae</taxon>
        <taxon>Rothia</taxon>
    </lineage>
</organism>
<dbReference type="KEGG" id="rmu:RMDY18_08480"/>
<accession>D2NSQ4</accession>
<dbReference type="SUPFAM" id="SSF142906">
    <property type="entry name" value="YjbR-like"/>
    <property type="match status" value="1"/>
</dbReference>
<evidence type="ECO:0000313" key="3">
    <source>
        <dbReference type="Proteomes" id="UP000001883"/>
    </source>
</evidence>
<dbReference type="PANTHER" id="PTHR35145:SF1">
    <property type="entry name" value="CYTOPLASMIC PROTEIN"/>
    <property type="match status" value="1"/>
</dbReference>